<dbReference type="GO" id="GO:0016832">
    <property type="term" value="F:aldehyde-lyase activity"/>
    <property type="evidence" value="ECO:0007669"/>
    <property type="project" value="InterPro"/>
</dbReference>
<feature type="binding site" evidence="3">
    <location>
        <position position="83"/>
    </location>
    <ligand>
        <name>Zn(2+)</name>
        <dbReference type="ChEBI" id="CHEBI:29105"/>
        <label>1</label>
        <note>catalytic</note>
    </ligand>
</feature>
<sequence length="282" mass="30898">MALYNMKTLLSYAEENNLAIGAFNVSNLEMVLGVLKAAEETNTPVILQIAEGRLNHSPLSYIGPMMVGAAKNAKVPVAVQFDHGESMNLIREALNIGFSSIMFDGSHLPLEENIKKINEVSALCKSYGATTEAELGTIGGTEDDGTPKDIIYTNPGVVPYFLGKTSVDALAIAIGNVHGAYQGNPHLQLSILEEVHKDNKTPLVLHGGSGLSSMDYRNCIDRGIRKINIATSTFQCYVNAVQEYLQSHEHYNYFKLHEHVVLSIMKNTMDHIYIFNNKGAIN</sequence>
<evidence type="ECO:0000256" key="2">
    <source>
        <dbReference type="PIRSR" id="PIRSR001359-2"/>
    </source>
</evidence>
<dbReference type="InterPro" id="IPR000771">
    <property type="entry name" value="FBA_II"/>
</dbReference>
<dbReference type="PANTHER" id="PTHR30304:SF0">
    <property type="entry name" value="D-TAGATOSE-1,6-BISPHOSPHATE ALDOLASE SUBUNIT GATY-RELATED"/>
    <property type="match status" value="1"/>
</dbReference>
<evidence type="ECO:0000313" key="5">
    <source>
        <dbReference type="Proteomes" id="UP000183255"/>
    </source>
</evidence>
<feature type="binding site" evidence="3">
    <location>
        <position position="206"/>
    </location>
    <ligand>
        <name>Zn(2+)</name>
        <dbReference type="ChEBI" id="CHEBI:29105"/>
        <label>1</label>
        <note>catalytic</note>
    </ligand>
</feature>
<name>A0A1G8JUR9_9CLOT</name>
<dbReference type="InterPro" id="IPR013785">
    <property type="entry name" value="Aldolase_TIM"/>
</dbReference>
<dbReference type="Gene3D" id="3.20.20.70">
    <property type="entry name" value="Aldolase class I"/>
    <property type="match status" value="1"/>
</dbReference>
<feature type="binding site" evidence="3">
    <location>
        <position position="104"/>
    </location>
    <ligand>
        <name>Zn(2+)</name>
        <dbReference type="ChEBI" id="CHEBI:29105"/>
        <label>2</label>
    </ligand>
</feature>
<dbReference type="AlphaFoldDB" id="A0A1G8JUR9"/>
<dbReference type="Pfam" id="PF01116">
    <property type="entry name" value="F_bP_aldolase"/>
    <property type="match status" value="1"/>
</dbReference>
<reference evidence="4 5" key="1">
    <citation type="submission" date="2016-10" db="EMBL/GenBank/DDBJ databases">
        <authorList>
            <person name="de Groot N.N."/>
        </authorList>
    </citation>
    <scope>NUCLEOTIDE SEQUENCE [LARGE SCALE GENOMIC DNA]</scope>
    <source>
        <strain evidence="4 5">CGMCC 1.5058</strain>
    </source>
</reference>
<feature type="binding site" evidence="2">
    <location>
        <begin position="228"/>
        <end position="231"/>
    </location>
    <ligand>
        <name>dihydroxyacetone phosphate</name>
        <dbReference type="ChEBI" id="CHEBI:57642"/>
    </ligand>
</feature>
<dbReference type="EMBL" id="FNDZ01000002">
    <property type="protein sequence ID" value="SDI34350.1"/>
    <property type="molecule type" value="Genomic_DNA"/>
</dbReference>
<feature type="binding site" evidence="3">
    <location>
        <position position="134"/>
    </location>
    <ligand>
        <name>Zn(2+)</name>
        <dbReference type="ChEBI" id="CHEBI:29105"/>
        <label>2</label>
    </ligand>
</feature>
<feature type="binding site" evidence="2">
    <location>
        <position position="179"/>
    </location>
    <ligand>
        <name>dihydroxyacetone phosphate</name>
        <dbReference type="ChEBI" id="CHEBI:57642"/>
    </ligand>
</feature>
<evidence type="ECO:0000256" key="3">
    <source>
        <dbReference type="PIRSR" id="PIRSR001359-3"/>
    </source>
</evidence>
<feature type="binding site" evidence="2">
    <location>
        <begin position="207"/>
        <end position="209"/>
    </location>
    <ligand>
        <name>dihydroxyacetone phosphate</name>
        <dbReference type="ChEBI" id="CHEBI:57642"/>
    </ligand>
</feature>
<dbReference type="GO" id="GO:0005975">
    <property type="term" value="P:carbohydrate metabolic process"/>
    <property type="evidence" value="ECO:0007669"/>
    <property type="project" value="InterPro"/>
</dbReference>
<dbReference type="CDD" id="cd00947">
    <property type="entry name" value="TBP_aldolase_IIB"/>
    <property type="match status" value="1"/>
</dbReference>
<accession>A0A1G8JUR9</accession>
<gene>
    <name evidence="4" type="ORF">SAMN05421804_102103</name>
</gene>
<dbReference type="NCBIfam" id="TIGR00167">
    <property type="entry name" value="cbbA"/>
    <property type="match status" value="1"/>
</dbReference>
<keyword evidence="3" id="KW-0479">Metal-binding</keyword>
<dbReference type="Proteomes" id="UP000183255">
    <property type="component" value="Unassembled WGS sequence"/>
</dbReference>
<keyword evidence="3" id="KW-0862">Zinc</keyword>
<evidence type="ECO:0000256" key="1">
    <source>
        <dbReference type="PIRSR" id="PIRSR001359-1"/>
    </source>
</evidence>
<dbReference type="GO" id="GO:0008270">
    <property type="term" value="F:zinc ion binding"/>
    <property type="evidence" value="ECO:0007669"/>
    <property type="project" value="InterPro"/>
</dbReference>
<dbReference type="RefSeq" id="WP_031577646.1">
    <property type="nucleotide sequence ID" value="NZ_FNDZ01000002.1"/>
</dbReference>
<protein>
    <submittedName>
        <fullName evidence="4">Fructose-bisphosphate aldolase, class II</fullName>
    </submittedName>
</protein>
<comment type="cofactor">
    <cofactor evidence="3">
        <name>Zn(2+)</name>
        <dbReference type="ChEBI" id="CHEBI:29105"/>
    </cofactor>
    <text evidence="3">Binds 2 Zn(2+) ions per subunit. One is catalytic and the other provides a structural contribution.</text>
</comment>
<dbReference type="PANTHER" id="PTHR30304">
    <property type="entry name" value="D-TAGATOSE-1,6-BISPHOSPHATE ALDOLASE"/>
    <property type="match status" value="1"/>
</dbReference>
<organism evidence="4 5">
    <name type="scientific">Proteiniclasticum ruminis</name>
    <dbReference type="NCBI Taxonomy" id="398199"/>
    <lineage>
        <taxon>Bacteria</taxon>
        <taxon>Bacillati</taxon>
        <taxon>Bacillota</taxon>
        <taxon>Clostridia</taxon>
        <taxon>Eubacteriales</taxon>
        <taxon>Clostridiaceae</taxon>
        <taxon>Proteiniclasticum</taxon>
    </lineage>
</organism>
<dbReference type="PIRSF" id="PIRSF001359">
    <property type="entry name" value="F_bP_aldolase_II"/>
    <property type="match status" value="1"/>
</dbReference>
<feature type="binding site" evidence="3">
    <location>
        <position position="178"/>
    </location>
    <ligand>
        <name>Zn(2+)</name>
        <dbReference type="ChEBI" id="CHEBI:29105"/>
        <label>1</label>
        <note>catalytic</note>
    </ligand>
</feature>
<evidence type="ECO:0000313" key="4">
    <source>
        <dbReference type="EMBL" id="SDI34350.1"/>
    </source>
</evidence>
<proteinExistence type="predicted"/>
<dbReference type="InterPro" id="IPR050246">
    <property type="entry name" value="Class_II_FBP_aldolase"/>
</dbReference>
<dbReference type="SUPFAM" id="SSF51569">
    <property type="entry name" value="Aldolase"/>
    <property type="match status" value="1"/>
</dbReference>
<feature type="active site" description="Proton donor" evidence="1">
    <location>
        <position position="82"/>
    </location>
</feature>